<dbReference type="InterPro" id="IPR047629">
    <property type="entry name" value="IS1182_transpos"/>
</dbReference>
<evidence type="ECO:0000259" key="1">
    <source>
        <dbReference type="Pfam" id="PF05598"/>
    </source>
</evidence>
<dbReference type="Proteomes" id="UP001209417">
    <property type="component" value="Unassembled WGS sequence"/>
</dbReference>
<gene>
    <name evidence="5" type="ORF">DXB80_12395</name>
    <name evidence="3" type="ORF">ONT19_07450</name>
    <name evidence="4" type="ORF">ONT19_15590</name>
</gene>
<accession>A0AA92T1Z1</accession>
<reference evidence="5 6" key="1">
    <citation type="submission" date="2018-08" db="EMBL/GenBank/DDBJ databases">
        <title>A genome reference for cultivated species of the human gut microbiota.</title>
        <authorList>
            <person name="Zou Y."/>
            <person name="Xue W."/>
            <person name="Luo G."/>
        </authorList>
    </citation>
    <scope>NUCLEOTIDE SEQUENCE [LARGE SCALE GENOMIC DNA]</scope>
    <source>
        <strain evidence="5 6">OM06-11</strain>
    </source>
</reference>
<sequence>MLEQQQTISFSDYSSLYDLIIPKDNLLRQINDLVDFSFVYQELQDKYCHDNGRTAESPIRMFKYLLLKVIYNISDVDVVERARYDMSFKYFLGLTPEETKLINPSSLTKFRRLRLKDMELLDLLIKKTVSIAIEVGVLKSKTVIVDATHTYSRSNPISAAKSLEYYCKTVIKVINSIDDSMVLPELPEEKKYSSIMKAAKAIVATVEADAATANMPAVKERLNMLKETIEDAEIRSITSKDEDARIGHKTANSSFFGYKTHMAMSDERIITAATVTSGEKCDGQQLPALIEKTESAGMEIDAIVADTAYSSKSNIELTKSKDIKLAAPLNPLVEKGNRQNTLNFEYNKDADMYVCPAGHMAVRKAREFRTNDKAHKNDRFRYFFDIDKCKVCPLRNGCYRPGAKSKCFNVTIKTEAQKELLEYQKTPEFAQLQRKRYKIEAKNSELKNTLGYDRALSYGLSCMEMQGALTIFAANVKRILKLMHKA</sequence>
<dbReference type="EMBL" id="JAPDVG010000001">
    <property type="protein sequence ID" value="MCW4131427.1"/>
    <property type="molecule type" value="Genomic_DNA"/>
</dbReference>
<reference evidence="3" key="2">
    <citation type="submission" date="2022-11" db="EMBL/GenBank/DDBJ databases">
        <title>Genomic repertoires linked with pathogenic potency of arthritogenic Prevotella copri isolated from the gut of rheumatoid arthritis patients.</title>
        <authorList>
            <person name="Nii T."/>
            <person name="Maeda Y."/>
            <person name="Motooka D."/>
            <person name="Naito M."/>
            <person name="Matsumoto Y."/>
            <person name="Ogawa T."/>
            <person name="Oguro-Igashira E."/>
            <person name="Kishikawa T."/>
            <person name="Yamashita M."/>
            <person name="Koizumi S."/>
            <person name="Kurakawa T."/>
            <person name="Okumura R."/>
            <person name="Kayama H."/>
            <person name="Murakami M."/>
            <person name="Sakaguchi T."/>
            <person name="Das B."/>
            <person name="Nakamura S."/>
            <person name="Okada Y."/>
            <person name="Kumanogoh A."/>
            <person name="Takeda K."/>
        </authorList>
    </citation>
    <scope>NUCLEOTIDE SEQUENCE</scope>
    <source>
        <strain evidence="3">H019-1</strain>
    </source>
</reference>
<dbReference type="NCBIfam" id="NF033551">
    <property type="entry name" value="transpos_IS1182"/>
    <property type="match status" value="1"/>
</dbReference>
<protein>
    <submittedName>
        <fullName evidence="5">IS1182 family transposase</fullName>
    </submittedName>
</protein>
<feature type="domain" description="Transposase InsH N-terminal" evidence="1">
    <location>
        <begin position="20"/>
        <end position="112"/>
    </location>
</feature>
<evidence type="ECO:0000313" key="6">
    <source>
        <dbReference type="Proteomes" id="UP000261245"/>
    </source>
</evidence>
<dbReference type="Pfam" id="PF13751">
    <property type="entry name" value="DDE_Tnp_1_6"/>
    <property type="match status" value="1"/>
</dbReference>
<dbReference type="RefSeq" id="WP_117729106.1">
    <property type="nucleotide sequence ID" value="NZ_JAPDVE010000001.1"/>
</dbReference>
<feature type="domain" description="Transposase DDE" evidence="2">
    <location>
        <begin position="354"/>
        <end position="479"/>
    </location>
</feature>
<comment type="caution">
    <text evidence="5">The sequence shown here is derived from an EMBL/GenBank/DDBJ whole genome shotgun (WGS) entry which is preliminary data.</text>
</comment>
<evidence type="ECO:0000313" key="4">
    <source>
        <dbReference type="EMBL" id="MCW4132975.1"/>
    </source>
</evidence>
<evidence type="ECO:0000259" key="2">
    <source>
        <dbReference type="Pfam" id="PF13751"/>
    </source>
</evidence>
<dbReference type="InterPro" id="IPR008490">
    <property type="entry name" value="Transposase_InsH_N"/>
</dbReference>
<dbReference type="AlphaFoldDB" id="A0AA92T1Z1"/>
<proteinExistence type="predicted"/>
<evidence type="ECO:0000313" key="3">
    <source>
        <dbReference type="EMBL" id="MCW4131427.1"/>
    </source>
</evidence>
<dbReference type="InterPro" id="IPR025668">
    <property type="entry name" value="Tnp_DDE_dom"/>
</dbReference>
<dbReference type="EMBL" id="JAPDVG010000002">
    <property type="protein sequence ID" value="MCW4132975.1"/>
    <property type="molecule type" value="Genomic_DNA"/>
</dbReference>
<dbReference type="PANTHER" id="PTHR33408:SF2">
    <property type="entry name" value="TRANSPOSASE DDE DOMAIN-CONTAINING PROTEIN"/>
    <property type="match status" value="1"/>
</dbReference>
<dbReference type="Pfam" id="PF05598">
    <property type="entry name" value="DUF772"/>
    <property type="match status" value="1"/>
</dbReference>
<name>A0AA92T1Z1_9BACT</name>
<dbReference type="Proteomes" id="UP000261245">
    <property type="component" value="Unassembled WGS sequence"/>
</dbReference>
<dbReference type="EMBL" id="QSUC01000044">
    <property type="protein sequence ID" value="RGN05261.1"/>
    <property type="molecule type" value="Genomic_DNA"/>
</dbReference>
<evidence type="ECO:0000313" key="5">
    <source>
        <dbReference type="EMBL" id="RGN05261.1"/>
    </source>
</evidence>
<dbReference type="PANTHER" id="PTHR33408">
    <property type="entry name" value="TRANSPOSASE"/>
    <property type="match status" value="1"/>
</dbReference>
<organism evidence="5 6">
    <name type="scientific">Segatella copri</name>
    <dbReference type="NCBI Taxonomy" id="165179"/>
    <lineage>
        <taxon>Bacteria</taxon>
        <taxon>Pseudomonadati</taxon>
        <taxon>Bacteroidota</taxon>
        <taxon>Bacteroidia</taxon>
        <taxon>Bacteroidales</taxon>
        <taxon>Prevotellaceae</taxon>
        <taxon>Segatella</taxon>
    </lineage>
</organism>